<gene>
    <name evidence="1" type="ORF">NB063_30865</name>
</gene>
<sequence>MKWNQVKHHWPAVQESVKRTWGRIDETDLVMIHGERDLFIRVLAQRYGYSELVAQNKVDAFIEHLKPESRSATRTSRLFQLLQDCWGHVHATGRR</sequence>
<dbReference type="Proteomes" id="UP001202961">
    <property type="component" value="Unassembled WGS sequence"/>
</dbReference>
<organism evidence="1 2">
    <name type="scientific">Aporhodopirellula aestuarii</name>
    <dbReference type="NCBI Taxonomy" id="2950107"/>
    <lineage>
        <taxon>Bacteria</taxon>
        <taxon>Pseudomonadati</taxon>
        <taxon>Planctomycetota</taxon>
        <taxon>Planctomycetia</taxon>
        <taxon>Pirellulales</taxon>
        <taxon>Pirellulaceae</taxon>
        <taxon>Aporhodopirellula</taxon>
    </lineage>
</organism>
<reference evidence="1 2" key="1">
    <citation type="journal article" date="2022" name="Syst. Appl. Microbiol.">
        <title>Rhodopirellula aestuarii sp. nov., a novel member of the genus Rhodopirellula isolated from brackish sediments collected in the Tagus River estuary, Portugal.</title>
        <authorList>
            <person name="Vitorino I.R."/>
            <person name="Klimek D."/>
            <person name="Calusinska M."/>
            <person name="Lobo-da-Cunha A."/>
            <person name="Vasconcelos V."/>
            <person name="Lage O.M."/>
        </authorList>
    </citation>
    <scope>NUCLEOTIDE SEQUENCE [LARGE SCALE GENOMIC DNA]</scope>
    <source>
        <strain evidence="1 2">ICT_H3.1</strain>
    </source>
</reference>
<protein>
    <submittedName>
        <fullName evidence="1">Uncharacterized protein</fullName>
    </submittedName>
</protein>
<dbReference type="InterPro" id="IPR036629">
    <property type="entry name" value="YjbJ_sf"/>
</dbReference>
<dbReference type="RefSeq" id="WP_250933485.1">
    <property type="nucleotide sequence ID" value="NZ_JAMQBK010000122.1"/>
</dbReference>
<dbReference type="EMBL" id="JAMQBK010000122">
    <property type="protein sequence ID" value="MCM2375046.1"/>
    <property type="molecule type" value="Genomic_DNA"/>
</dbReference>
<comment type="caution">
    <text evidence="1">The sequence shown here is derived from an EMBL/GenBank/DDBJ whole genome shotgun (WGS) entry which is preliminary data.</text>
</comment>
<evidence type="ECO:0000313" key="2">
    <source>
        <dbReference type="Proteomes" id="UP001202961"/>
    </source>
</evidence>
<dbReference type="Gene3D" id="1.10.1470.10">
    <property type="entry name" value="YjbJ"/>
    <property type="match status" value="1"/>
</dbReference>
<dbReference type="SUPFAM" id="SSF69047">
    <property type="entry name" value="Hypothetical protein YjbJ"/>
    <property type="match status" value="1"/>
</dbReference>
<name>A0ABT0UDY8_9BACT</name>
<evidence type="ECO:0000313" key="1">
    <source>
        <dbReference type="EMBL" id="MCM2375046.1"/>
    </source>
</evidence>
<accession>A0ABT0UDY8</accession>
<keyword evidence="2" id="KW-1185">Reference proteome</keyword>
<proteinExistence type="predicted"/>